<evidence type="ECO:0000313" key="1">
    <source>
        <dbReference type="EMBL" id="APZ91718.1"/>
    </source>
</evidence>
<gene>
    <name evidence="1" type="ORF">Fuma_01309</name>
</gene>
<dbReference type="PANTHER" id="PTHR43737:SF1">
    <property type="entry name" value="DUF1501 DOMAIN-CONTAINING PROTEIN"/>
    <property type="match status" value="1"/>
</dbReference>
<dbReference type="PANTHER" id="PTHR43737">
    <property type="entry name" value="BLL7424 PROTEIN"/>
    <property type="match status" value="1"/>
</dbReference>
<dbReference type="InterPro" id="IPR017850">
    <property type="entry name" value="Alkaline_phosphatase_core_sf"/>
</dbReference>
<reference evidence="1 2" key="1">
    <citation type="journal article" date="2016" name="Front. Microbiol.">
        <title>Fuerstia marisgermanicae gen. nov., sp. nov., an Unusual Member of the Phylum Planctomycetes from the German Wadden Sea.</title>
        <authorList>
            <person name="Kohn T."/>
            <person name="Heuer A."/>
            <person name="Jogler M."/>
            <person name="Vollmers J."/>
            <person name="Boedeker C."/>
            <person name="Bunk B."/>
            <person name="Rast P."/>
            <person name="Borchert D."/>
            <person name="Glockner I."/>
            <person name="Freese H.M."/>
            <person name="Klenk H.P."/>
            <person name="Overmann J."/>
            <person name="Kaster A.K."/>
            <person name="Rohde M."/>
            <person name="Wiegand S."/>
            <person name="Jogler C."/>
        </authorList>
    </citation>
    <scope>NUCLEOTIDE SEQUENCE [LARGE SCALE GENOMIC DNA]</scope>
    <source>
        <strain evidence="1 2">NH11</strain>
    </source>
</reference>
<dbReference type="InterPro" id="IPR010869">
    <property type="entry name" value="DUF1501"/>
</dbReference>
<dbReference type="EMBL" id="CP017641">
    <property type="protein sequence ID" value="APZ91718.1"/>
    <property type="molecule type" value="Genomic_DNA"/>
</dbReference>
<dbReference type="SUPFAM" id="SSF53649">
    <property type="entry name" value="Alkaline phosphatase-like"/>
    <property type="match status" value="1"/>
</dbReference>
<dbReference type="Gene3D" id="3.40.720.10">
    <property type="entry name" value="Alkaline Phosphatase, subunit A"/>
    <property type="match status" value="1"/>
</dbReference>
<dbReference type="AlphaFoldDB" id="A0A1P8WCD1"/>
<organism evidence="1 2">
    <name type="scientific">Fuerstiella marisgermanici</name>
    <dbReference type="NCBI Taxonomy" id="1891926"/>
    <lineage>
        <taxon>Bacteria</taxon>
        <taxon>Pseudomonadati</taxon>
        <taxon>Planctomycetota</taxon>
        <taxon>Planctomycetia</taxon>
        <taxon>Planctomycetales</taxon>
        <taxon>Planctomycetaceae</taxon>
        <taxon>Fuerstiella</taxon>
    </lineage>
</organism>
<accession>A0A1P8WCD1</accession>
<name>A0A1P8WCD1_9PLAN</name>
<evidence type="ECO:0000313" key="2">
    <source>
        <dbReference type="Proteomes" id="UP000187735"/>
    </source>
</evidence>
<evidence type="ECO:0008006" key="3">
    <source>
        <dbReference type="Google" id="ProtNLM"/>
    </source>
</evidence>
<dbReference type="OrthoDB" id="127333at2"/>
<keyword evidence="2" id="KW-1185">Reference proteome</keyword>
<dbReference type="Proteomes" id="UP000187735">
    <property type="component" value="Chromosome"/>
</dbReference>
<dbReference type="STRING" id="1891926.Fuma_01309"/>
<dbReference type="KEGG" id="fmr:Fuma_01309"/>
<protein>
    <recommendedName>
        <fullName evidence="3">Sulfatase</fullName>
    </recommendedName>
</protein>
<sequence length="489" mass="53779">MPNSDYTSDRKPRRKFLADGGTGFAALALGAMMQREGVASERPFAEPKQAQFFPKAKSVIWFFMNGGTSHLESFDPKAAVNKYAGMTIDESPFGAGVLESPFYKKNVRDFGGKPRAMMAQLYPLQVGYGRRGESGIEVSDWWPHVGSCIDDISVVRSMWTTDNDHAAQLQFHTGRHIFDGFYPSIGSWVHYGLGSLNDNLPQFVVMGPPPGDCCGGVGAHDGSYLGPEHAGVKMALDPKNPLPFGTPGSGVGIHERRDQLDLLRDLNQLTAVQYPDDAQLKARIKAYELAFRMQMSVPKVVDLNDETKDTQELYGLDKKPTEPMGRQALAARRLVERGVRFVQIYDGGGGGGGWDAHTKLKENHTRNCERVDKPIAGLLKDLKQRGLLDETLVVWATEFGRTPGAEKSDGRDHHPYGFSVWMAGGGLKGGIAHGATDEIGFHAVENRHYVTDIHATLLHQLGLDSRKMEIPGQKRLEIDCGKPIHDIIA</sequence>
<proteinExistence type="predicted"/>
<dbReference type="Pfam" id="PF07394">
    <property type="entry name" value="DUF1501"/>
    <property type="match status" value="1"/>
</dbReference>
<dbReference type="RefSeq" id="WP_077028147.1">
    <property type="nucleotide sequence ID" value="NZ_CP017641.1"/>
</dbReference>